<dbReference type="InterPro" id="IPR023187">
    <property type="entry name" value="Tscrpt_reg_MarR-type_CS"/>
</dbReference>
<evidence type="ECO:0000256" key="4">
    <source>
        <dbReference type="ARBA" id="ARBA00023125"/>
    </source>
</evidence>
<dbReference type="InterPro" id="IPR011006">
    <property type="entry name" value="CheY-like_superfamily"/>
</dbReference>
<keyword evidence="4" id="KW-0238">DNA-binding</keyword>
<evidence type="ECO:0000256" key="1">
    <source>
        <dbReference type="ARBA" id="ARBA00022553"/>
    </source>
</evidence>
<evidence type="ECO:0000256" key="6">
    <source>
        <dbReference type="PROSITE-ProRule" id="PRU00169"/>
    </source>
</evidence>
<dbReference type="RefSeq" id="WP_189492596.1">
    <property type="nucleotide sequence ID" value="NZ_BMZO01000011.1"/>
</dbReference>
<evidence type="ECO:0000256" key="2">
    <source>
        <dbReference type="ARBA" id="ARBA00023012"/>
    </source>
</evidence>
<dbReference type="PROSITE" id="PS01117">
    <property type="entry name" value="HTH_MARR_1"/>
    <property type="match status" value="1"/>
</dbReference>
<dbReference type="SUPFAM" id="SSF52172">
    <property type="entry name" value="CheY-like"/>
    <property type="match status" value="1"/>
</dbReference>
<dbReference type="InterPro" id="IPR036390">
    <property type="entry name" value="WH_DNA-bd_sf"/>
</dbReference>
<reference evidence="8" key="2">
    <citation type="submission" date="2020-09" db="EMBL/GenBank/DDBJ databases">
        <authorList>
            <person name="Sun Q."/>
            <person name="Kim S."/>
        </authorList>
    </citation>
    <scope>NUCLEOTIDE SEQUENCE</scope>
    <source>
        <strain evidence="8">KCTC 42097</strain>
    </source>
</reference>
<dbReference type="InterPro" id="IPR000835">
    <property type="entry name" value="HTH_MarR-typ"/>
</dbReference>
<dbReference type="Pfam" id="PF01047">
    <property type="entry name" value="MarR"/>
    <property type="match status" value="1"/>
</dbReference>
<reference evidence="8" key="1">
    <citation type="journal article" date="2014" name="Int. J. Syst. Evol. Microbiol.">
        <title>Complete genome sequence of Corynebacterium casei LMG S-19264T (=DSM 44701T), isolated from a smear-ripened cheese.</title>
        <authorList>
            <consortium name="US DOE Joint Genome Institute (JGI-PGF)"/>
            <person name="Walter F."/>
            <person name="Albersmeier A."/>
            <person name="Kalinowski J."/>
            <person name="Ruckert C."/>
        </authorList>
    </citation>
    <scope>NUCLEOTIDE SEQUENCE</scope>
    <source>
        <strain evidence="8">KCTC 42097</strain>
    </source>
</reference>
<keyword evidence="1 6" id="KW-0597">Phosphoprotein</keyword>
<accession>A0A8J3GIN6</accession>
<dbReference type="GO" id="GO:0005829">
    <property type="term" value="C:cytosol"/>
    <property type="evidence" value="ECO:0007669"/>
    <property type="project" value="TreeGrafter"/>
</dbReference>
<name>A0A8J3GIN6_9HYPH</name>
<dbReference type="GO" id="GO:0000976">
    <property type="term" value="F:transcription cis-regulatory region binding"/>
    <property type="evidence" value="ECO:0007669"/>
    <property type="project" value="TreeGrafter"/>
</dbReference>
<keyword evidence="9" id="KW-1185">Reference proteome</keyword>
<gene>
    <name evidence="8" type="ORF">GCM10010136_32420</name>
</gene>
<feature type="modified residue" description="4-aspartylphosphate" evidence="6">
    <location>
        <position position="56"/>
    </location>
</feature>
<organism evidence="8 9">
    <name type="scientific">Limoniibacter endophyticus</name>
    <dbReference type="NCBI Taxonomy" id="1565040"/>
    <lineage>
        <taxon>Bacteria</taxon>
        <taxon>Pseudomonadati</taxon>
        <taxon>Pseudomonadota</taxon>
        <taxon>Alphaproteobacteria</taxon>
        <taxon>Hyphomicrobiales</taxon>
        <taxon>Bartonellaceae</taxon>
        <taxon>Limoniibacter</taxon>
    </lineage>
</organism>
<dbReference type="Gene3D" id="3.40.50.2300">
    <property type="match status" value="1"/>
</dbReference>
<comment type="caution">
    <text evidence="8">The sequence shown here is derived from an EMBL/GenBank/DDBJ whole genome shotgun (WGS) entry which is preliminary data.</text>
</comment>
<dbReference type="InterPro" id="IPR039420">
    <property type="entry name" value="WalR-like"/>
</dbReference>
<sequence length="296" mass="33303">MATKATVLLIDDEEPLLEVLGAALTDSGYFCLRASNAASALRILDRTPEIDVIVSDIRMPGMDGIELLRNVRNRYGDRTWLQVIFITGHATLEKSIEALRLNAVDFLYKPVRRQHLLEAVGRACEKGAAQRHLSEGHERLARLIEEVQKLSDVLGSFNSSLPGHGKTPAAPVEDNLLETRPTEELDTQRLLELLRTRDIKTRYFSDRLFADPAWHMVLDLMENHLLDRNVSVSSLYLASGVAPATASRRLDEMEQAGLVGRWLDPTDKRRQFVRLTENAIGLVNSYLVALEQQLVR</sequence>
<keyword evidence="2" id="KW-0902">Two-component regulatory system</keyword>
<dbReference type="GO" id="GO:0032993">
    <property type="term" value="C:protein-DNA complex"/>
    <property type="evidence" value="ECO:0007669"/>
    <property type="project" value="TreeGrafter"/>
</dbReference>
<dbReference type="EMBL" id="BMZO01000011">
    <property type="protein sequence ID" value="GHC79666.1"/>
    <property type="molecule type" value="Genomic_DNA"/>
</dbReference>
<dbReference type="Proteomes" id="UP000641137">
    <property type="component" value="Unassembled WGS sequence"/>
</dbReference>
<keyword evidence="3" id="KW-0805">Transcription regulation</keyword>
<dbReference type="PROSITE" id="PS50110">
    <property type="entry name" value="RESPONSE_REGULATORY"/>
    <property type="match status" value="1"/>
</dbReference>
<dbReference type="Pfam" id="PF00072">
    <property type="entry name" value="Response_reg"/>
    <property type="match status" value="1"/>
</dbReference>
<proteinExistence type="predicted"/>
<dbReference type="PANTHER" id="PTHR48111:SF1">
    <property type="entry name" value="TWO-COMPONENT RESPONSE REGULATOR ORR33"/>
    <property type="match status" value="1"/>
</dbReference>
<dbReference type="GO" id="GO:0000156">
    <property type="term" value="F:phosphorelay response regulator activity"/>
    <property type="evidence" value="ECO:0007669"/>
    <property type="project" value="TreeGrafter"/>
</dbReference>
<evidence type="ECO:0000256" key="3">
    <source>
        <dbReference type="ARBA" id="ARBA00023015"/>
    </source>
</evidence>
<dbReference type="AlphaFoldDB" id="A0A8J3GIN6"/>
<dbReference type="InterPro" id="IPR036388">
    <property type="entry name" value="WH-like_DNA-bd_sf"/>
</dbReference>
<evidence type="ECO:0000259" key="7">
    <source>
        <dbReference type="PROSITE" id="PS50110"/>
    </source>
</evidence>
<dbReference type="SUPFAM" id="SSF46785">
    <property type="entry name" value="Winged helix' DNA-binding domain"/>
    <property type="match status" value="1"/>
</dbReference>
<dbReference type="GO" id="GO:0003700">
    <property type="term" value="F:DNA-binding transcription factor activity"/>
    <property type="evidence" value="ECO:0007669"/>
    <property type="project" value="InterPro"/>
</dbReference>
<feature type="domain" description="Response regulatory" evidence="7">
    <location>
        <begin position="6"/>
        <end position="124"/>
    </location>
</feature>
<dbReference type="PANTHER" id="PTHR48111">
    <property type="entry name" value="REGULATOR OF RPOS"/>
    <property type="match status" value="1"/>
</dbReference>
<protein>
    <recommendedName>
        <fullName evidence="7">Response regulatory domain-containing protein</fullName>
    </recommendedName>
</protein>
<evidence type="ECO:0000256" key="5">
    <source>
        <dbReference type="ARBA" id="ARBA00023163"/>
    </source>
</evidence>
<dbReference type="SMART" id="SM00448">
    <property type="entry name" value="REC"/>
    <property type="match status" value="1"/>
</dbReference>
<evidence type="ECO:0000313" key="8">
    <source>
        <dbReference type="EMBL" id="GHC79666.1"/>
    </source>
</evidence>
<dbReference type="InterPro" id="IPR001789">
    <property type="entry name" value="Sig_transdc_resp-reg_receiver"/>
</dbReference>
<keyword evidence="5" id="KW-0804">Transcription</keyword>
<dbReference type="Gene3D" id="1.10.10.10">
    <property type="entry name" value="Winged helix-like DNA-binding domain superfamily/Winged helix DNA-binding domain"/>
    <property type="match status" value="1"/>
</dbReference>
<evidence type="ECO:0000313" key="9">
    <source>
        <dbReference type="Proteomes" id="UP000641137"/>
    </source>
</evidence>